<evidence type="ECO:0000256" key="2">
    <source>
        <dbReference type="ARBA" id="ARBA00022692"/>
    </source>
</evidence>
<sequence>MSEPEDSNVVDQTSTTSTTEQKLESLKASCESSLPLAHKDSLITLINEATQPETGQTLEDSLSLLFSHFNSSSDSSQSLALCSAFILGCLSALGWEKGELVDQLKSKADVTFSLATSYPEVWRRANEMKETIRRDVSSIGTGIDMPLLSFYVNLIRLSLYKTLLVLPTSNEPETFYEIFDRLLSFTLSESASIIHSILCYFDCNEKEVSRLSPYLIPGFDLHASYPKIYFRLRIAEFLYHLGEDDCKLAMMTFSRLHLHNETIDRHSPLEFVGFIFDRGQADVAKLNKLAECFNQPNYFNICSQQENGGNSPDTDFSSSVTPIESDITTHREATPSSLNEVSKARMFFMISRHHPEESDLAKVNDFISEHFSINAEDPPPTAQHRNSAVVLPTNDSTVHSAAPDTSNTPLVVSQEDSCCKRHWKKIALIMTLIIIMIIIAVILGCVSAGFHLSPPSPSSSSTMTSAIIYGTNIYPVLLGTFENTCVYLPGSVNVTFVSADIPLNMSVHELSPVPYDTPGPNIAQCDEYEYNGRGVPINLGPGSKLVYNMTLKRREHITENDDCVRLYLGRYSEKSLDHVLNLTGPCNQDDSIVAHSQCLRLEPNESMAHILVVFNITRQDDYYVVYETSGNYSFGTVITGSQVFYDVSRSDRVCTAGNGVCSIGSCGYSFWDFRSCSDAINGYNNTFNVLIESNSDKDVPLNITSDDDALPTNYCIITATACCHEPSPLSPRRQDISGFSASPLDGIQHERNILLCTFGGVGSLSTVICTVALIFTCYYKLYKRFAHRLVIYQLLSTLFFSFVCASELIFFNYTSSTTRKVLCDAVGFFLTIAVNSKFFVTFWLTFHLFAFAVFSKDLRRLEPLYILTSFGIPLLFAWIPFVNNLYGIAGAWCWIKNWKGDCAKDKILLGFIEQYLFLYAPGLLLLLLDLLMIIITVSVLMYQSYCCSSKAQEECDPLLQRQVERRKKAFKEILPLILYPIIFIILFLPSAIQRIYGAIVPETEFFLFVLHASTGPSWGLFVGIAVAIHICLLKCCGAPSQLNPKEKPSANFNNAADPVYTTETIASTNARTYYSAPKESEVSLLYSVDTGTE</sequence>
<evidence type="ECO:0000256" key="3">
    <source>
        <dbReference type="ARBA" id="ARBA00022989"/>
    </source>
</evidence>
<feature type="transmembrane region" description="Helical" evidence="6">
    <location>
        <begin position="916"/>
        <end position="942"/>
    </location>
</feature>
<dbReference type="EnsemblMetazoa" id="Aqu2.1.23830_001">
    <property type="protein sequence ID" value="Aqu2.1.23830_001"/>
    <property type="gene ID" value="Aqu2.1.23830"/>
</dbReference>
<evidence type="ECO:0000256" key="6">
    <source>
        <dbReference type="SAM" id="Phobius"/>
    </source>
</evidence>
<evidence type="ECO:0000313" key="8">
    <source>
        <dbReference type="EnsemblMetazoa" id="Aqu2.1.23830_001"/>
    </source>
</evidence>
<comment type="subcellular location">
    <subcellularLocation>
        <location evidence="1">Membrane</location>
        <topology evidence="1">Multi-pass membrane protein</topology>
    </subcellularLocation>
</comment>
<keyword evidence="3 6" id="KW-1133">Transmembrane helix</keyword>
<feature type="transmembrane region" description="Helical" evidence="6">
    <location>
        <begin position="758"/>
        <end position="779"/>
    </location>
</feature>
<feature type="transmembrane region" description="Helical" evidence="6">
    <location>
        <begin position="973"/>
        <end position="996"/>
    </location>
</feature>
<evidence type="ECO:0000256" key="1">
    <source>
        <dbReference type="ARBA" id="ARBA00004141"/>
    </source>
</evidence>
<dbReference type="GO" id="GO:0007166">
    <property type="term" value="P:cell surface receptor signaling pathway"/>
    <property type="evidence" value="ECO:0007669"/>
    <property type="project" value="InterPro"/>
</dbReference>
<dbReference type="AlphaFoldDB" id="A0A1X7U7S4"/>
<dbReference type="PANTHER" id="PTHR23112">
    <property type="entry name" value="G PROTEIN-COUPLED RECEPTOR 157-RELATED"/>
    <property type="match status" value="1"/>
</dbReference>
<dbReference type="GO" id="GO:0007189">
    <property type="term" value="P:adenylate cyclase-activating G protein-coupled receptor signaling pathway"/>
    <property type="evidence" value="ECO:0007669"/>
    <property type="project" value="TreeGrafter"/>
</dbReference>
<keyword evidence="2 6" id="KW-0812">Transmembrane</keyword>
<reference evidence="8" key="1">
    <citation type="submission" date="2017-05" db="UniProtKB">
        <authorList>
            <consortium name="EnsemblMetazoa"/>
        </authorList>
    </citation>
    <scope>IDENTIFICATION</scope>
</reference>
<feature type="transmembrane region" description="Helical" evidence="6">
    <location>
        <begin position="1016"/>
        <end position="1037"/>
    </location>
</feature>
<dbReference type="GO" id="GO:0004930">
    <property type="term" value="F:G protein-coupled receptor activity"/>
    <property type="evidence" value="ECO:0007669"/>
    <property type="project" value="TreeGrafter"/>
</dbReference>
<evidence type="ECO:0000256" key="4">
    <source>
        <dbReference type="ARBA" id="ARBA00023136"/>
    </source>
</evidence>
<evidence type="ECO:0000259" key="7">
    <source>
        <dbReference type="PROSITE" id="PS50261"/>
    </source>
</evidence>
<feature type="region of interest" description="Disordered" evidence="5">
    <location>
        <begin position="1"/>
        <end position="24"/>
    </location>
</feature>
<dbReference type="Gene3D" id="1.20.1070.10">
    <property type="entry name" value="Rhodopsin 7-helix transmembrane proteins"/>
    <property type="match status" value="1"/>
</dbReference>
<dbReference type="PANTHER" id="PTHR23112:SF0">
    <property type="entry name" value="TRANSMEMBRANE PROTEIN 116"/>
    <property type="match status" value="1"/>
</dbReference>
<feature type="compositionally biased region" description="Polar residues" evidence="5">
    <location>
        <begin position="9"/>
        <end position="20"/>
    </location>
</feature>
<proteinExistence type="predicted"/>
<dbReference type="OrthoDB" id="100006at2759"/>
<dbReference type="STRING" id="400682.A0A1X7U7S4"/>
<organism evidence="8">
    <name type="scientific">Amphimedon queenslandica</name>
    <name type="common">Sponge</name>
    <dbReference type="NCBI Taxonomy" id="400682"/>
    <lineage>
        <taxon>Eukaryota</taxon>
        <taxon>Metazoa</taxon>
        <taxon>Porifera</taxon>
        <taxon>Demospongiae</taxon>
        <taxon>Heteroscleromorpha</taxon>
        <taxon>Haplosclerida</taxon>
        <taxon>Niphatidae</taxon>
        <taxon>Amphimedon</taxon>
    </lineage>
</organism>
<name>A0A1X7U7S4_AMPQE</name>
<protein>
    <recommendedName>
        <fullName evidence="7">G-protein coupled receptors family 2 profile 2 domain-containing protein</fullName>
    </recommendedName>
</protein>
<feature type="transmembrane region" description="Helical" evidence="6">
    <location>
        <begin position="426"/>
        <end position="450"/>
    </location>
</feature>
<feature type="transmembrane region" description="Helical" evidence="6">
    <location>
        <begin position="791"/>
        <end position="813"/>
    </location>
</feature>
<feature type="domain" description="G-protein coupled receptors family 2 profile 2" evidence="7">
    <location>
        <begin position="753"/>
        <end position="1034"/>
    </location>
</feature>
<dbReference type="PROSITE" id="PS50261">
    <property type="entry name" value="G_PROTEIN_RECEP_F2_4"/>
    <property type="match status" value="1"/>
</dbReference>
<evidence type="ECO:0000256" key="5">
    <source>
        <dbReference type="SAM" id="MobiDB-lite"/>
    </source>
</evidence>
<accession>A0A1X7U7S4</accession>
<feature type="transmembrane region" description="Helical" evidence="6">
    <location>
        <begin position="825"/>
        <end position="852"/>
    </location>
</feature>
<keyword evidence="4 6" id="KW-0472">Membrane</keyword>
<dbReference type="InterPro" id="IPR017981">
    <property type="entry name" value="GPCR_2-like_7TM"/>
</dbReference>
<dbReference type="GO" id="GO:0005886">
    <property type="term" value="C:plasma membrane"/>
    <property type="evidence" value="ECO:0007669"/>
    <property type="project" value="TreeGrafter"/>
</dbReference>
<dbReference type="InParanoid" id="A0A1X7U7S4"/>